<dbReference type="SUPFAM" id="SSF54373">
    <property type="entry name" value="FAD-linked reductases, C-terminal domain"/>
    <property type="match status" value="1"/>
</dbReference>
<dbReference type="SUPFAM" id="SSF51905">
    <property type="entry name" value="FAD/NAD(P)-binding domain"/>
    <property type="match status" value="1"/>
</dbReference>
<reference evidence="6 7" key="1">
    <citation type="submission" date="2018-05" db="EMBL/GenBank/DDBJ databases">
        <title>Genome sequencing and assembly of the regulated plant pathogen Lachnellula willkommii and related sister species for the development of diagnostic species identification markers.</title>
        <authorList>
            <person name="Giroux E."/>
            <person name="Bilodeau G."/>
        </authorList>
    </citation>
    <scope>NUCLEOTIDE SEQUENCE [LARGE SCALE GENOMIC DNA]</scope>
    <source>
        <strain evidence="6 7">CBS 172.35</strain>
    </source>
</reference>
<dbReference type="PANTHER" id="PTHR46720">
    <property type="entry name" value="HYDROXYLASE, PUTATIVE (AFU_ORTHOLOGUE AFUA_3G01460)-RELATED"/>
    <property type="match status" value="1"/>
</dbReference>
<dbReference type="PRINTS" id="PR00420">
    <property type="entry name" value="RNGMNOXGNASE"/>
</dbReference>
<evidence type="ECO:0000256" key="2">
    <source>
        <dbReference type="ARBA" id="ARBA00022827"/>
    </source>
</evidence>
<keyword evidence="2" id="KW-0274">FAD</keyword>
<sequence>MSSDQPLSIAIIGAGIAGVTLAIALSEHNPNIHLTIFESRLKFSEISAGVGLGPNAVKAMDLISPKLTEAYNAVKTANLWPEKAEVLYDICYGDGPKAGHMIAEMKSEKGFVPCSASRAQFLARLIDLLPETVGVKFGKRVIDVEGDDEDEPGKTRVRFEDGTEVHVDAVIGCDGIRSACRRILLGEDDRGANAVYSGKYAYRKVVDMNKAIKAVGPEVQNRQVYLGQGGHILTCPIRNGKALNMVAFKDARGTPWKQRQWVIPSSRDVLLRDFKGWGEKSIKLLELIEDPEKWALFDLIPARTYVKGNFCILGDAAHASTPHLDAGAGFAIEDVHLLAGLLGPNLAKPPYGIRQAFSVYDQIRRPRGQELIKRSRKQGLLLDLEGQGQINQELRARVGLNQKWVWDADLEAMLQEARALLDGYKETK</sequence>
<keyword evidence="4" id="KW-0472">Membrane</keyword>
<gene>
    <name evidence="6" type="primary">atA_0</name>
    <name evidence="6" type="ORF">LAWI1_G004729</name>
</gene>
<evidence type="ECO:0000259" key="5">
    <source>
        <dbReference type="Pfam" id="PF01494"/>
    </source>
</evidence>
<dbReference type="Proteomes" id="UP000315522">
    <property type="component" value="Unassembled WGS sequence"/>
</dbReference>
<name>A0A559MCE8_9HELO</name>
<protein>
    <submittedName>
        <fullName evidence="6">6-methylsalicylic acid decarboxylase</fullName>
    </submittedName>
</protein>
<proteinExistence type="predicted"/>
<dbReference type="Gene3D" id="3.50.50.60">
    <property type="entry name" value="FAD/NAD(P)-binding domain"/>
    <property type="match status" value="1"/>
</dbReference>
<dbReference type="InterPro" id="IPR051104">
    <property type="entry name" value="FAD_monoxygenase"/>
</dbReference>
<dbReference type="GO" id="GO:0071949">
    <property type="term" value="F:FAD binding"/>
    <property type="evidence" value="ECO:0007669"/>
    <property type="project" value="InterPro"/>
</dbReference>
<keyword evidence="3" id="KW-0560">Oxidoreductase</keyword>
<feature type="domain" description="FAD-binding" evidence="5">
    <location>
        <begin position="9"/>
        <end position="374"/>
    </location>
</feature>
<keyword evidence="4" id="KW-1133">Transmembrane helix</keyword>
<dbReference type="GO" id="GO:0016491">
    <property type="term" value="F:oxidoreductase activity"/>
    <property type="evidence" value="ECO:0007669"/>
    <property type="project" value="UniProtKB-KW"/>
</dbReference>
<dbReference type="Pfam" id="PF01494">
    <property type="entry name" value="FAD_binding_3"/>
    <property type="match status" value="1"/>
</dbReference>
<accession>A0A559MCE8</accession>
<evidence type="ECO:0000313" key="6">
    <source>
        <dbReference type="EMBL" id="TVY90654.1"/>
    </source>
</evidence>
<feature type="transmembrane region" description="Helical" evidence="4">
    <location>
        <begin position="7"/>
        <end position="25"/>
    </location>
</feature>
<organism evidence="6 7">
    <name type="scientific">Lachnellula willkommii</name>
    <dbReference type="NCBI Taxonomy" id="215461"/>
    <lineage>
        <taxon>Eukaryota</taxon>
        <taxon>Fungi</taxon>
        <taxon>Dikarya</taxon>
        <taxon>Ascomycota</taxon>
        <taxon>Pezizomycotina</taxon>
        <taxon>Leotiomycetes</taxon>
        <taxon>Helotiales</taxon>
        <taxon>Lachnaceae</taxon>
        <taxon>Lachnellula</taxon>
    </lineage>
</organism>
<dbReference type="InterPro" id="IPR002938">
    <property type="entry name" value="FAD-bd"/>
</dbReference>
<evidence type="ECO:0000313" key="7">
    <source>
        <dbReference type="Proteomes" id="UP000315522"/>
    </source>
</evidence>
<keyword evidence="1" id="KW-0285">Flavoprotein</keyword>
<evidence type="ECO:0000256" key="1">
    <source>
        <dbReference type="ARBA" id="ARBA00022630"/>
    </source>
</evidence>
<comment type="caution">
    <text evidence="6">The sequence shown here is derived from an EMBL/GenBank/DDBJ whole genome shotgun (WGS) entry which is preliminary data.</text>
</comment>
<dbReference type="GO" id="GO:0044550">
    <property type="term" value="P:secondary metabolite biosynthetic process"/>
    <property type="evidence" value="ECO:0007669"/>
    <property type="project" value="TreeGrafter"/>
</dbReference>
<dbReference type="AlphaFoldDB" id="A0A559MCE8"/>
<dbReference type="InterPro" id="IPR036188">
    <property type="entry name" value="FAD/NAD-bd_sf"/>
</dbReference>
<dbReference type="PANTHER" id="PTHR46720:SF3">
    <property type="entry name" value="FAD-BINDING DOMAIN-CONTAINING PROTEIN-RELATED"/>
    <property type="match status" value="1"/>
</dbReference>
<evidence type="ECO:0000256" key="4">
    <source>
        <dbReference type="SAM" id="Phobius"/>
    </source>
</evidence>
<dbReference type="EMBL" id="QGML01000789">
    <property type="protein sequence ID" value="TVY90654.1"/>
    <property type="molecule type" value="Genomic_DNA"/>
</dbReference>
<keyword evidence="4" id="KW-0812">Transmembrane</keyword>
<keyword evidence="7" id="KW-1185">Reference proteome</keyword>
<evidence type="ECO:0000256" key="3">
    <source>
        <dbReference type="ARBA" id="ARBA00023002"/>
    </source>
</evidence>